<reference evidence="2 3" key="1">
    <citation type="submission" date="2016-05" db="EMBL/GenBank/DDBJ databases">
        <title>Genomic and physiological characterization of Planctopirus sp. isolated from fresh water lake.</title>
        <authorList>
            <person name="Subhash Y."/>
            <person name="Ramana C."/>
        </authorList>
    </citation>
    <scope>NUCLEOTIDE SEQUENCE [LARGE SCALE GENOMIC DNA]</scope>
    <source>
        <strain evidence="2 3">JC280</strain>
    </source>
</reference>
<accession>A0A1C3EBV8</accession>
<dbReference type="EMBL" id="LYDR01000103">
    <property type="protein sequence ID" value="ODA30723.1"/>
    <property type="molecule type" value="Genomic_DNA"/>
</dbReference>
<feature type="region of interest" description="Disordered" evidence="1">
    <location>
        <begin position="521"/>
        <end position="560"/>
    </location>
</feature>
<dbReference type="STRING" id="1841610.A6X21_05415"/>
<dbReference type="Proteomes" id="UP000094828">
    <property type="component" value="Unassembled WGS sequence"/>
</dbReference>
<keyword evidence="3" id="KW-1185">Reference proteome</keyword>
<protein>
    <recommendedName>
        <fullName evidence="4">Organic solvent tolerance-like N-terminal domain-containing protein</fullName>
    </recommendedName>
</protein>
<organism evidence="2 3">
    <name type="scientific">Planctopirus hydrillae</name>
    <dbReference type="NCBI Taxonomy" id="1841610"/>
    <lineage>
        <taxon>Bacteria</taxon>
        <taxon>Pseudomonadati</taxon>
        <taxon>Planctomycetota</taxon>
        <taxon>Planctomycetia</taxon>
        <taxon>Planctomycetales</taxon>
        <taxon>Planctomycetaceae</taxon>
        <taxon>Planctopirus</taxon>
    </lineage>
</organism>
<dbReference type="RefSeq" id="WP_068848228.1">
    <property type="nucleotide sequence ID" value="NZ_LYDR01000103.1"/>
</dbReference>
<evidence type="ECO:0008006" key="4">
    <source>
        <dbReference type="Google" id="ProtNLM"/>
    </source>
</evidence>
<evidence type="ECO:0000256" key="1">
    <source>
        <dbReference type="SAM" id="MobiDB-lite"/>
    </source>
</evidence>
<name>A0A1C3EBV8_9PLAN</name>
<dbReference type="AlphaFoldDB" id="A0A1C3EBV8"/>
<gene>
    <name evidence="2" type="ORF">A6X21_05415</name>
</gene>
<evidence type="ECO:0000313" key="3">
    <source>
        <dbReference type="Proteomes" id="UP000094828"/>
    </source>
</evidence>
<evidence type="ECO:0000313" key="2">
    <source>
        <dbReference type="EMBL" id="ODA30723.1"/>
    </source>
</evidence>
<sequence length="983" mass="108497">MKRLMLTGTVVSGLLGLFMAYRVASGWLLARPERQVTMAVAEPHERLSSSAENVRIAREHLPHVPWAIDSQYQIRSDHTYLYANEWMPEGNRGEIRFRPLAMVMVNERKGKTQITTLVAESALLKFASQFDVRSPNPGRIIAGALEGEVSVAGPEGLMIKGRNFYLSESAARMYSDHPVSFALGPHRGTAGQLQAELIPAEYTMHSDRPAIIGLKSVRLRRNVKMEVVLKNKQEPLPLHIKTAGSFEYLVEDEVAIFEAERAQKDDVLVYREPVAGQTDWLRCERLTLGFVPRKPEDVANVPAPPAAKPEEAEFRRIRTDLRFASLKAEGRLVRTVSTQQNFKGEMTSLVYNAVDRTLVMSDPKGVQLWHGENRLQSPGVQIAIGEADTIGDILCAGPGVLETRDPATQLIQYAAGWKTHLRKFADPETRLDVIELNNQASFRQPGQKTALGADQIRVWVTPLSLAPGRPASPVASQQSGSLQPDALNIQPRRLLAEKNVAMLSPQLEAEAETLLVDFEGDFNRQPGDKKPEGQKSAGHSSEGMLPVSGNPSSAGNSKPFRMKAGHLKVLMKPDLKTGEPMVSDVWTDKDFQLSQARIDNKPPLDLRGQKLHLKNEGEARQVVHVYGSPAEIRDSGMLIRGPAVHLDRTENLAWVDGAGNIQLPIEKDSSGQMMAQPEILDISWQEKMIFDGRKASFDGNIFASFASHTPEAINNHRMNCQQMEVELTQRILFAQQQGQQPKTDLAVILCKDGVRLESYERKQGLLTQIRRANVWQLRLEPATGAASAIGKGKLQIWRREPESTIQQASATSARANRPLTADQSPWDYTSVDFNGKMIGNIESRGTTFHDRVQVVHGPVDTSVATIHPDQLTKNAGSMRCDSLELIQRQPLESAAKSGQKPWMELFANGNTILEGNGFHARADQVSYDQSKGLFILKAVGNREATIWREGPGGGVPQTAKRIEFNPTTGKLDVNQATSAGGSG</sequence>
<comment type="caution">
    <text evidence="2">The sequence shown here is derived from an EMBL/GenBank/DDBJ whole genome shotgun (WGS) entry which is preliminary data.</text>
</comment>
<proteinExistence type="predicted"/>
<dbReference type="OrthoDB" id="208320at2"/>